<evidence type="ECO:0000256" key="1">
    <source>
        <dbReference type="ARBA" id="ARBA00001946"/>
    </source>
</evidence>
<keyword evidence="13" id="KW-0648">Protein biosynthesis</keyword>
<comment type="similarity">
    <text evidence="3">Belongs to the phenylalanyl-tRNA synthetase beta subunit family. Type 2 subfamily.</text>
</comment>
<dbReference type="SMART" id="SM00873">
    <property type="entry name" value="B3_4"/>
    <property type="match status" value="1"/>
</dbReference>
<comment type="caution">
    <text evidence="18">The sequence shown here is derived from an EMBL/GenBank/DDBJ whole genome shotgun (WGS) entry which is preliminary data.</text>
</comment>
<dbReference type="GO" id="GO:0006432">
    <property type="term" value="P:phenylalanyl-tRNA aminoacylation"/>
    <property type="evidence" value="ECO:0007669"/>
    <property type="project" value="InterPro"/>
</dbReference>
<dbReference type="GO" id="GO:0009328">
    <property type="term" value="C:phenylalanine-tRNA ligase complex"/>
    <property type="evidence" value="ECO:0007669"/>
    <property type="project" value="TreeGrafter"/>
</dbReference>
<dbReference type="SUPFAM" id="SSF56037">
    <property type="entry name" value="PheT/TilS domain"/>
    <property type="match status" value="1"/>
</dbReference>
<feature type="domain" description="B5" evidence="17">
    <location>
        <begin position="297"/>
        <end position="375"/>
    </location>
</feature>
<dbReference type="Pfam" id="PF17759">
    <property type="entry name" value="tRNA_synthFbeta"/>
    <property type="match status" value="1"/>
</dbReference>
<evidence type="ECO:0000256" key="16">
    <source>
        <dbReference type="ARBA" id="ARBA00049255"/>
    </source>
</evidence>
<organism evidence="18 19">
    <name type="scientific">Diatrype stigma</name>
    <dbReference type="NCBI Taxonomy" id="117547"/>
    <lineage>
        <taxon>Eukaryota</taxon>
        <taxon>Fungi</taxon>
        <taxon>Dikarya</taxon>
        <taxon>Ascomycota</taxon>
        <taxon>Pezizomycotina</taxon>
        <taxon>Sordariomycetes</taxon>
        <taxon>Xylariomycetidae</taxon>
        <taxon>Xylariales</taxon>
        <taxon>Diatrypaceae</taxon>
        <taxon>Diatrype</taxon>
    </lineage>
</organism>
<dbReference type="Pfam" id="PF03484">
    <property type="entry name" value="B5"/>
    <property type="match status" value="1"/>
</dbReference>
<keyword evidence="11" id="KW-0067">ATP-binding</keyword>
<dbReference type="NCBIfam" id="TIGR00471">
    <property type="entry name" value="pheT_arch"/>
    <property type="match status" value="1"/>
</dbReference>
<evidence type="ECO:0000256" key="3">
    <source>
        <dbReference type="ARBA" id="ARBA00007438"/>
    </source>
</evidence>
<dbReference type="GO" id="GO:0005524">
    <property type="term" value="F:ATP binding"/>
    <property type="evidence" value="ECO:0007669"/>
    <property type="project" value="UniProtKB-KW"/>
</dbReference>
<evidence type="ECO:0000259" key="17">
    <source>
        <dbReference type="PROSITE" id="PS51483"/>
    </source>
</evidence>
<dbReference type="FunFam" id="3.30.56.10:FF:000006">
    <property type="entry name" value="Phenylalanyl-tRNA synthetase subunit beta"/>
    <property type="match status" value="1"/>
</dbReference>
<dbReference type="Gene3D" id="3.30.930.10">
    <property type="entry name" value="Bira Bifunctional Protein, Domain 2"/>
    <property type="match status" value="1"/>
</dbReference>
<dbReference type="GO" id="GO:0000287">
    <property type="term" value="F:magnesium ion binding"/>
    <property type="evidence" value="ECO:0007669"/>
    <property type="project" value="InterPro"/>
</dbReference>
<dbReference type="SUPFAM" id="SSF46955">
    <property type="entry name" value="Putative DNA-binding domain"/>
    <property type="match status" value="2"/>
</dbReference>
<evidence type="ECO:0000256" key="7">
    <source>
        <dbReference type="ARBA" id="ARBA00022490"/>
    </source>
</evidence>
<evidence type="ECO:0000256" key="9">
    <source>
        <dbReference type="ARBA" id="ARBA00022723"/>
    </source>
</evidence>
<keyword evidence="10" id="KW-0547">Nucleotide-binding</keyword>
<dbReference type="GO" id="GO:0003723">
    <property type="term" value="F:RNA binding"/>
    <property type="evidence" value="ECO:0007669"/>
    <property type="project" value="InterPro"/>
</dbReference>
<dbReference type="SUPFAM" id="SSF55681">
    <property type="entry name" value="Class II aaRS and biotin synthetases"/>
    <property type="match status" value="1"/>
</dbReference>
<evidence type="ECO:0000256" key="8">
    <source>
        <dbReference type="ARBA" id="ARBA00022598"/>
    </source>
</evidence>
<dbReference type="FunFam" id="3.30.930.10:FF:000052">
    <property type="entry name" value="Phenylalanyl-tRNA synthetase, beta subunit"/>
    <property type="match status" value="1"/>
</dbReference>
<proteinExistence type="inferred from homology"/>
<comment type="catalytic activity">
    <reaction evidence="16">
        <text>tRNA(Phe) + L-phenylalanine + ATP = L-phenylalanyl-tRNA(Phe) + AMP + diphosphate + H(+)</text>
        <dbReference type="Rhea" id="RHEA:19413"/>
        <dbReference type="Rhea" id="RHEA-COMP:9668"/>
        <dbReference type="Rhea" id="RHEA-COMP:9699"/>
        <dbReference type="ChEBI" id="CHEBI:15378"/>
        <dbReference type="ChEBI" id="CHEBI:30616"/>
        <dbReference type="ChEBI" id="CHEBI:33019"/>
        <dbReference type="ChEBI" id="CHEBI:58095"/>
        <dbReference type="ChEBI" id="CHEBI:78442"/>
        <dbReference type="ChEBI" id="CHEBI:78531"/>
        <dbReference type="ChEBI" id="CHEBI:456215"/>
        <dbReference type="EC" id="6.1.1.20"/>
    </reaction>
</comment>
<keyword evidence="8 18" id="KW-0436">Ligase</keyword>
<evidence type="ECO:0000313" key="18">
    <source>
        <dbReference type="EMBL" id="KAK7747117.1"/>
    </source>
</evidence>
<keyword evidence="7" id="KW-0963">Cytoplasm</keyword>
<dbReference type="InterPro" id="IPR009061">
    <property type="entry name" value="DNA-bd_dom_put_sf"/>
</dbReference>
<evidence type="ECO:0000256" key="6">
    <source>
        <dbReference type="ARBA" id="ARBA00017032"/>
    </source>
</evidence>
<evidence type="ECO:0000256" key="10">
    <source>
        <dbReference type="ARBA" id="ARBA00022741"/>
    </source>
</evidence>
<dbReference type="Gene3D" id="3.50.40.10">
    <property type="entry name" value="Phenylalanyl-trna Synthetase, Chain B, domain 3"/>
    <property type="match status" value="1"/>
</dbReference>
<reference evidence="18 19" key="1">
    <citation type="submission" date="2024-02" db="EMBL/GenBank/DDBJ databases">
        <title>De novo assembly and annotation of 12 fungi associated with fruit tree decline syndrome in Ontario, Canada.</title>
        <authorList>
            <person name="Sulman M."/>
            <person name="Ellouze W."/>
            <person name="Ilyukhin E."/>
        </authorList>
    </citation>
    <scope>NUCLEOTIDE SEQUENCE [LARGE SCALE GENOMIC DNA]</scope>
    <source>
        <strain evidence="18 19">M11/M66-122</strain>
    </source>
</reference>
<dbReference type="Proteomes" id="UP001320420">
    <property type="component" value="Unassembled WGS sequence"/>
</dbReference>
<dbReference type="InterPro" id="IPR041616">
    <property type="entry name" value="PheRS_beta_core"/>
</dbReference>
<dbReference type="Pfam" id="PF18262">
    <property type="entry name" value="PhetRS_B1"/>
    <property type="match status" value="1"/>
</dbReference>
<evidence type="ECO:0000256" key="12">
    <source>
        <dbReference type="ARBA" id="ARBA00022842"/>
    </source>
</evidence>
<dbReference type="FunFam" id="3.50.40.10:FF:000002">
    <property type="entry name" value="phenylalanine--tRNA ligase beta subunit"/>
    <property type="match status" value="1"/>
</dbReference>
<name>A0AAN9UHY8_9PEZI</name>
<keyword evidence="19" id="KW-1185">Reference proteome</keyword>
<gene>
    <name evidence="18" type="primary">FRS1</name>
    <name evidence="18" type="ORF">SLS62_009172</name>
</gene>
<comment type="subcellular location">
    <subcellularLocation>
        <location evidence="2">Cytoplasm</location>
    </subcellularLocation>
</comment>
<dbReference type="EMBL" id="JAKJXP020000093">
    <property type="protein sequence ID" value="KAK7747117.1"/>
    <property type="molecule type" value="Genomic_DNA"/>
</dbReference>
<evidence type="ECO:0000256" key="5">
    <source>
        <dbReference type="ARBA" id="ARBA00012814"/>
    </source>
</evidence>
<evidence type="ECO:0000313" key="19">
    <source>
        <dbReference type="Proteomes" id="UP001320420"/>
    </source>
</evidence>
<dbReference type="InterPro" id="IPR020825">
    <property type="entry name" value="Phe-tRNA_synthase-like_B3/B4"/>
</dbReference>
<dbReference type="Gene3D" id="3.30.56.10">
    <property type="match status" value="2"/>
</dbReference>
<dbReference type="SMART" id="SM00874">
    <property type="entry name" value="B5"/>
    <property type="match status" value="1"/>
</dbReference>
<dbReference type="GO" id="GO:0004826">
    <property type="term" value="F:phenylalanine-tRNA ligase activity"/>
    <property type="evidence" value="ECO:0007669"/>
    <property type="project" value="UniProtKB-EC"/>
</dbReference>
<dbReference type="CDD" id="cd00769">
    <property type="entry name" value="PheRS_beta_core"/>
    <property type="match status" value="1"/>
</dbReference>
<dbReference type="FunFam" id="3.30.56.10:FF:000004">
    <property type="entry name" value="Phenylalanyl-tRNA synthetase, beta subunit"/>
    <property type="match status" value="1"/>
</dbReference>
<evidence type="ECO:0000256" key="14">
    <source>
        <dbReference type="ARBA" id="ARBA00023146"/>
    </source>
</evidence>
<dbReference type="PANTHER" id="PTHR10947">
    <property type="entry name" value="PHENYLALANYL-TRNA SYNTHETASE BETA CHAIN AND LEUCINE-RICH REPEAT-CONTAINING PROTEIN 47"/>
    <property type="match status" value="1"/>
</dbReference>
<sequence length="613" mass="69291">MPTISVDKYDLFEALGRKYTTQEFEDLCFEFGIELDEDTENEERPIVNGQQEPPQLKIEIPANRYDMLCFEGISLMINIFRGQQPTPDFRLVSPPSGELQTITVSESTTQVRPLVAGAILRNVKFTQKRYESFIALQDKLHQNLARGRTLVAIGTHDLDTIQGPFTYEALAPQDISFVPLNQTKKMNAEELMAFYEKDKHLGRYLHIIRDKPVYPVIKDANGLVCSLPPIINGDHSKITLNSKNVFIECTATDSTKLSIVLNMMVTMFSVYCEEPFTIEPVKIVSDHNGQTRTTPDLSSRVTQVEVDYLNDCLGLTESPESISKLLSKMALSAAPSSQDKNLIDVSIPPTRADILQRCDVMEDLGIAYGFNKLPRFSVNKTVGAPLSMNKLADIVRFECGMAGWLEVMPLILCSHEENFEWLNRKDDGQTAVRLANPKTSEYQVVRTSLLPGLLKTLRENKHHSTPIRVFETSDVVFKDPSVERKARNERHFGAAWYGKTSGFEEVHGLLDRVMLMLRKAFLTREEGLAAAAAEKQLEKDFVVRQDHTQRDGYWLEPIDESTFFTGRAAAIYLRLGGRALRVGEFGILHPTVLDKFELKYPVSTLEINLEVFL</sequence>
<dbReference type="InterPro" id="IPR004531">
    <property type="entry name" value="Phe-tRNA-synth_IIc_bsu_arc_euk"/>
</dbReference>
<dbReference type="InterPro" id="IPR045864">
    <property type="entry name" value="aa-tRNA-synth_II/BPL/LPL"/>
</dbReference>
<dbReference type="Pfam" id="PF03483">
    <property type="entry name" value="B3_4"/>
    <property type="match status" value="1"/>
</dbReference>
<protein>
    <recommendedName>
        <fullName evidence="6">Phenylalanine--tRNA ligase beta subunit</fullName>
        <ecNumber evidence="5">6.1.1.20</ecNumber>
    </recommendedName>
    <alternativeName>
        <fullName evidence="15">Phenylalanyl-tRNA synthetase beta subunit</fullName>
    </alternativeName>
</protein>
<accession>A0AAN9UHY8</accession>
<dbReference type="InterPro" id="IPR040659">
    <property type="entry name" value="PhetRS_B1"/>
</dbReference>
<dbReference type="InterPro" id="IPR045060">
    <property type="entry name" value="Phe-tRNA-ligase_IIc_bsu"/>
</dbReference>
<keyword evidence="9" id="KW-0479">Metal-binding</keyword>
<dbReference type="InterPro" id="IPR005146">
    <property type="entry name" value="B3/B4_tRNA-bd"/>
</dbReference>
<evidence type="ECO:0000256" key="4">
    <source>
        <dbReference type="ARBA" id="ARBA00011209"/>
    </source>
</evidence>
<dbReference type="InterPro" id="IPR005147">
    <property type="entry name" value="tRNA_synthase_B5-dom"/>
</dbReference>
<dbReference type="AlphaFoldDB" id="A0AAN9UHY8"/>
<evidence type="ECO:0000256" key="13">
    <source>
        <dbReference type="ARBA" id="ARBA00022917"/>
    </source>
</evidence>
<dbReference type="PROSITE" id="PS51483">
    <property type="entry name" value="B5"/>
    <property type="match status" value="1"/>
</dbReference>
<comment type="subunit">
    <text evidence="4">Tetramer of two alpha and two beta subunits.</text>
</comment>
<dbReference type="EC" id="6.1.1.20" evidence="5"/>
<evidence type="ECO:0000256" key="2">
    <source>
        <dbReference type="ARBA" id="ARBA00004496"/>
    </source>
</evidence>
<keyword evidence="14" id="KW-0030">Aminoacyl-tRNA synthetase</keyword>
<comment type="cofactor">
    <cofactor evidence="1">
        <name>Mg(2+)</name>
        <dbReference type="ChEBI" id="CHEBI:18420"/>
    </cofactor>
</comment>
<evidence type="ECO:0000256" key="15">
    <source>
        <dbReference type="ARBA" id="ARBA00033189"/>
    </source>
</evidence>
<dbReference type="PANTHER" id="PTHR10947:SF0">
    <property type="entry name" value="PHENYLALANINE--TRNA LIGASE BETA SUBUNIT"/>
    <property type="match status" value="1"/>
</dbReference>
<keyword evidence="12" id="KW-0460">Magnesium</keyword>
<evidence type="ECO:0000256" key="11">
    <source>
        <dbReference type="ARBA" id="ARBA00022840"/>
    </source>
</evidence>